<keyword evidence="4" id="KW-1185">Reference proteome</keyword>
<evidence type="ECO:0000313" key="4">
    <source>
        <dbReference type="Proteomes" id="UP001558713"/>
    </source>
</evidence>
<evidence type="ECO:0000313" key="3">
    <source>
        <dbReference type="EMBL" id="KAL1193669.1"/>
    </source>
</evidence>
<dbReference type="AlphaFoldDB" id="A0ABD0ZG59"/>
<sequence length="377" mass="43657">MAYIPPHKRHSKDPAKPSPVPDSLVTKFKKKLDFRSIDSIYKWFIFGSNGIEDEVPSYVKLVPLTSDSVERRNGEKPLVLMNKNVQNVNMSIGESEEERTKWLLVAEKVEEDLVLAYERAKTEMEGQHLVFRLTASFGRNFFYRRQGFPVGECSPKNSTKMFSSDVPTSFLQHIKSKVVPSHGFYIDLEKERYIVEVSHDTRPGTICCKCILKEDGRLSMYKPDLCIERHLVVDVSCIDKNLDMRLLLGSKIKLRDLNEKEIRNIKALLDSATVDPNVKGGLRWPLGKSSEDGYRVLEFGHVRSTIYKNQTIRVRVRDTDRFNERTGGLIHREVMLMLKDLNTKLQEQNIERDRVLEMLRDTLGTLWDFLHYDAYLA</sequence>
<dbReference type="Pfam" id="PF25475">
    <property type="entry name" value="DUF7903"/>
    <property type="match status" value="1"/>
</dbReference>
<gene>
    <name evidence="3" type="ORF">V5N11_017562</name>
</gene>
<comment type="caution">
    <text evidence="3">The sequence shown here is derived from an EMBL/GenBank/DDBJ whole genome shotgun (WGS) entry which is preliminary data.</text>
</comment>
<dbReference type="EMBL" id="JBANAX010000776">
    <property type="protein sequence ID" value="KAL1193669.1"/>
    <property type="molecule type" value="Genomic_DNA"/>
</dbReference>
<evidence type="ECO:0000259" key="2">
    <source>
        <dbReference type="Pfam" id="PF25475"/>
    </source>
</evidence>
<protein>
    <recommendedName>
        <fullName evidence="2">DUF7903 domain-containing protein</fullName>
    </recommendedName>
</protein>
<feature type="region of interest" description="Disordered" evidence="1">
    <location>
        <begin position="1"/>
        <end position="22"/>
    </location>
</feature>
<feature type="domain" description="DUF7903" evidence="2">
    <location>
        <begin position="38"/>
        <end position="368"/>
    </location>
</feature>
<dbReference type="InterPro" id="IPR057225">
    <property type="entry name" value="DUF7903"/>
</dbReference>
<accession>A0ABD0ZG59</accession>
<proteinExistence type="predicted"/>
<reference evidence="3 4" key="1">
    <citation type="submission" date="2024-04" db="EMBL/GenBank/DDBJ databases">
        <title>Genome assembly C_amara_ONT_v2.</title>
        <authorList>
            <person name="Yant L."/>
            <person name="Moore C."/>
            <person name="Slenker M."/>
        </authorList>
    </citation>
    <scope>NUCLEOTIDE SEQUENCE [LARGE SCALE GENOMIC DNA]</scope>
    <source>
        <tissue evidence="3">Leaf</tissue>
    </source>
</reference>
<feature type="compositionally biased region" description="Basic residues" evidence="1">
    <location>
        <begin position="1"/>
        <end position="11"/>
    </location>
</feature>
<name>A0ABD0ZG59_CARAN</name>
<dbReference type="PANTHER" id="PTHR35481">
    <property type="entry name" value="DNA-DIRECTED RNA POLYMERASE SUBUNIT ALPHA"/>
    <property type="match status" value="1"/>
</dbReference>
<dbReference type="PANTHER" id="PTHR35481:SF2">
    <property type="entry name" value="(RAPE) HYPOTHETICAL PROTEIN"/>
    <property type="match status" value="1"/>
</dbReference>
<evidence type="ECO:0000256" key="1">
    <source>
        <dbReference type="SAM" id="MobiDB-lite"/>
    </source>
</evidence>
<dbReference type="Proteomes" id="UP001558713">
    <property type="component" value="Unassembled WGS sequence"/>
</dbReference>
<organism evidence="3 4">
    <name type="scientific">Cardamine amara subsp. amara</name>
    <dbReference type="NCBI Taxonomy" id="228776"/>
    <lineage>
        <taxon>Eukaryota</taxon>
        <taxon>Viridiplantae</taxon>
        <taxon>Streptophyta</taxon>
        <taxon>Embryophyta</taxon>
        <taxon>Tracheophyta</taxon>
        <taxon>Spermatophyta</taxon>
        <taxon>Magnoliopsida</taxon>
        <taxon>eudicotyledons</taxon>
        <taxon>Gunneridae</taxon>
        <taxon>Pentapetalae</taxon>
        <taxon>rosids</taxon>
        <taxon>malvids</taxon>
        <taxon>Brassicales</taxon>
        <taxon>Brassicaceae</taxon>
        <taxon>Cardamineae</taxon>
        <taxon>Cardamine</taxon>
    </lineage>
</organism>